<accession>A0AAD8N8F9</accession>
<reference evidence="2" key="1">
    <citation type="submission" date="2023-02" db="EMBL/GenBank/DDBJ databases">
        <title>Genome of toxic invasive species Heracleum sosnowskyi carries increased number of genes despite the absence of recent whole-genome duplications.</title>
        <authorList>
            <person name="Schelkunov M."/>
            <person name="Shtratnikova V."/>
            <person name="Makarenko M."/>
            <person name="Klepikova A."/>
            <person name="Omelchenko D."/>
            <person name="Novikova G."/>
            <person name="Obukhova E."/>
            <person name="Bogdanov V."/>
            <person name="Penin A."/>
            <person name="Logacheva M."/>
        </authorList>
    </citation>
    <scope>NUCLEOTIDE SEQUENCE</scope>
    <source>
        <strain evidence="2">Hsosn_3</strain>
        <tissue evidence="2">Leaf</tissue>
    </source>
</reference>
<gene>
    <name evidence="2" type="ORF">POM88_000154</name>
</gene>
<keyword evidence="3" id="KW-1185">Reference proteome</keyword>
<dbReference type="AlphaFoldDB" id="A0AAD8N8F9"/>
<comment type="caution">
    <text evidence="2">The sequence shown here is derived from an EMBL/GenBank/DDBJ whole genome shotgun (WGS) entry which is preliminary data.</text>
</comment>
<sequence>MPKKNNYSGNKQNDRSSSSWIPTSILDSNDLHSSSMTQSKLDEIKSLFSFKVNAVVPAPNHTVDWFLHGWVCFYSYPFDMDFHLLDDDENDIVEGFVEFLAKPGSDLKQHFKGAKGEIVATVTWMGAA</sequence>
<reference evidence="2" key="2">
    <citation type="submission" date="2023-05" db="EMBL/GenBank/DDBJ databases">
        <authorList>
            <person name="Schelkunov M.I."/>
        </authorList>
    </citation>
    <scope>NUCLEOTIDE SEQUENCE</scope>
    <source>
        <strain evidence="2">Hsosn_3</strain>
        <tissue evidence="2">Leaf</tissue>
    </source>
</reference>
<dbReference type="Proteomes" id="UP001237642">
    <property type="component" value="Unassembled WGS sequence"/>
</dbReference>
<evidence type="ECO:0000313" key="3">
    <source>
        <dbReference type="Proteomes" id="UP001237642"/>
    </source>
</evidence>
<protein>
    <submittedName>
        <fullName evidence="2">Uncharacterized protein</fullName>
    </submittedName>
</protein>
<dbReference type="EMBL" id="JAUIZM010000001">
    <property type="protein sequence ID" value="KAK1400549.1"/>
    <property type="molecule type" value="Genomic_DNA"/>
</dbReference>
<feature type="region of interest" description="Disordered" evidence="1">
    <location>
        <begin position="1"/>
        <end position="23"/>
    </location>
</feature>
<evidence type="ECO:0000313" key="2">
    <source>
        <dbReference type="EMBL" id="KAK1400549.1"/>
    </source>
</evidence>
<evidence type="ECO:0000256" key="1">
    <source>
        <dbReference type="SAM" id="MobiDB-lite"/>
    </source>
</evidence>
<organism evidence="2 3">
    <name type="scientific">Heracleum sosnowskyi</name>
    <dbReference type="NCBI Taxonomy" id="360622"/>
    <lineage>
        <taxon>Eukaryota</taxon>
        <taxon>Viridiplantae</taxon>
        <taxon>Streptophyta</taxon>
        <taxon>Embryophyta</taxon>
        <taxon>Tracheophyta</taxon>
        <taxon>Spermatophyta</taxon>
        <taxon>Magnoliopsida</taxon>
        <taxon>eudicotyledons</taxon>
        <taxon>Gunneridae</taxon>
        <taxon>Pentapetalae</taxon>
        <taxon>asterids</taxon>
        <taxon>campanulids</taxon>
        <taxon>Apiales</taxon>
        <taxon>Apiaceae</taxon>
        <taxon>Apioideae</taxon>
        <taxon>apioid superclade</taxon>
        <taxon>Tordylieae</taxon>
        <taxon>Tordyliinae</taxon>
        <taxon>Heracleum</taxon>
    </lineage>
</organism>
<proteinExistence type="predicted"/>
<name>A0AAD8N8F9_9APIA</name>